<feature type="region of interest" description="Disordered" evidence="1">
    <location>
        <begin position="83"/>
        <end position="165"/>
    </location>
</feature>
<feature type="compositionally biased region" description="Low complexity" evidence="1">
    <location>
        <begin position="358"/>
        <end position="369"/>
    </location>
</feature>
<feature type="compositionally biased region" description="Polar residues" evidence="1">
    <location>
        <begin position="107"/>
        <end position="126"/>
    </location>
</feature>
<evidence type="ECO:0000313" key="3">
    <source>
        <dbReference type="Proteomes" id="UP001164746"/>
    </source>
</evidence>
<feature type="region of interest" description="Disordered" evidence="1">
    <location>
        <begin position="268"/>
        <end position="381"/>
    </location>
</feature>
<feature type="compositionally biased region" description="Basic residues" evidence="1">
    <location>
        <begin position="323"/>
        <end position="335"/>
    </location>
</feature>
<evidence type="ECO:0000313" key="2">
    <source>
        <dbReference type="EMBL" id="WAR07811.1"/>
    </source>
</evidence>
<protein>
    <submittedName>
        <fullName evidence="2">DUS16-like protein</fullName>
    </submittedName>
</protein>
<accession>A0ABY7EKU7</accession>
<feature type="region of interest" description="Disordered" evidence="1">
    <location>
        <begin position="205"/>
        <end position="242"/>
    </location>
</feature>
<dbReference type="Proteomes" id="UP001164746">
    <property type="component" value="Chromosome 6"/>
</dbReference>
<feature type="compositionally biased region" description="Low complexity" evidence="1">
    <location>
        <begin position="268"/>
        <end position="280"/>
    </location>
</feature>
<gene>
    <name evidence="2" type="ORF">MAR_017769</name>
</gene>
<feature type="compositionally biased region" description="Low complexity" evidence="1">
    <location>
        <begin position="301"/>
        <end position="322"/>
    </location>
</feature>
<name>A0ABY7EKU7_MYAAR</name>
<organism evidence="2 3">
    <name type="scientific">Mya arenaria</name>
    <name type="common">Soft-shell clam</name>
    <dbReference type="NCBI Taxonomy" id="6604"/>
    <lineage>
        <taxon>Eukaryota</taxon>
        <taxon>Metazoa</taxon>
        <taxon>Spiralia</taxon>
        <taxon>Lophotrochozoa</taxon>
        <taxon>Mollusca</taxon>
        <taxon>Bivalvia</taxon>
        <taxon>Autobranchia</taxon>
        <taxon>Heteroconchia</taxon>
        <taxon>Euheterodonta</taxon>
        <taxon>Imparidentia</taxon>
        <taxon>Neoheterodontei</taxon>
        <taxon>Myida</taxon>
        <taxon>Myoidea</taxon>
        <taxon>Myidae</taxon>
        <taxon>Mya</taxon>
    </lineage>
</organism>
<dbReference type="EMBL" id="CP111017">
    <property type="protein sequence ID" value="WAR07811.1"/>
    <property type="molecule type" value="Genomic_DNA"/>
</dbReference>
<feature type="compositionally biased region" description="Basic and acidic residues" evidence="1">
    <location>
        <begin position="138"/>
        <end position="151"/>
    </location>
</feature>
<keyword evidence="3" id="KW-1185">Reference proteome</keyword>
<feature type="compositionally biased region" description="Polar residues" evidence="1">
    <location>
        <begin position="337"/>
        <end position="347"/>
    </location>
</feature>
<proteinExistence type="predicted"/>
<evidence type="ECO:0000256" key="1">
    <source>
        <dbReference type="SAM" id="MobiDB-lite"/>
    </source>
</evidence>
<sequence length="506" mass="55261">MAASVCEEGGFLAFQTMYPSLCENKTSSYRCAGLTSLSQPCLPVSNVGPTRILPFLYLGSQQDALSKDITQLYEFEKHLKRERELNNNGAGESPGDRASDPWVMPSPTFTPNPLNVTSKRGFSLSKSAEDYTPPVSTEPRETGRQETHKELINPPPFPGVNSVASASTVTTTQTVKLKSFSLSASLPLSLMAQSPTTSLARLHFESAENSDNESDSNKMDIEQEDCTQSSEHGHKRMSRKSLNDSLERLSSFPSTSLDKLNFTPCLSSSNENLLSSSPSPRTSGVKRPLNMDIADIKDSEASCSSAGGSTASSPTSSSGLKTSVRKRDGRGKRPSVRPNSIAFSSYPTFDIGSEGQDSPHSSCSSASQDDTSDMYAQNGKKLKPSEYMTDVRFRLGRYSEREVYRQITAAMEAAMMKSQSFEATRKSRSLDDILSSEDDSSAPNCEWSHFDRVLRRCRDRFASPPHCFEKLACSGELQDLYNSNSSLSSAGSHSSLHSSIEFIQVS</sequence>
<reference evidence="2" key="1">
    <citation type="submission" date="2022-11" db="EMBL/GenBank/DDBJ databases">
        <title>Centuries of genome instability and evolution in soft-shell clam transmissible cancer (bioRxiv).</title>
        <authorList>
            <person name="Hart S.F.M."/>
            <person name="Yonemitsu M.A."/>
            <person name="Giersch R.M."/>
            <person name="Beal B.F."/>
            <person name="Arriagada G."/>
            <person name="Davis B.W."/>
            <person name="Ostrander E.A."/>
            <person name="Goff S.P."/>
            <person name="Metzger M.J."/>
        </authorList>
    </citation>
    <scope>NUCLEOTIDE SEQUENCE</scope>
    <source>
        <strain evidence="2">MELC-2E11</strain>
        <tissue evidence="2">Siphon/mantle</tissue>
    </source>
</reference>